<dbReference type="PANTHER" id="PTHR46386:SF1">
    <property type="entry name" value="NUCLEAR BODY PROTEIN SP140-LIKE PROTEIN"/>
    <property type="match status" value="1"/>
</dbReference>
<organism evidence="6">
    <name type="scientific">Camelus bactrianus</name>
    <name type="common">Bactrian camel</name>
    <dbReference type="NCBI Taxonomy" id="9837"/>
    <lineage>
        <taxon>Eukaryota</taxon>
        <taxon>Metazoa</taxon>
        <taxon>Chordata</taxon>
        <taxon>Craniata</taxon>
        <taxon>Vertebrata</taxon>
        <taxon>Euteleostomi</taxon>
        <taxon>Mammalia</taxon>
        <taxon>Eutheria</taxon>
        <taxon>Laurasiatheria</taxon>
        <taxon>Artiodactyla</taxon>
        <taxon>Tylopoda</taxon>
        <taxon>Camelidae</taxon>
        <taxon>Camelus</taxon>
    </lineage>
</organism>
<evidence type="ECO:0000256" key="2">
    <source>
        <dbReference type="ARBA" id="ARBA00022771"/>
    </source>
</evidence>
<dbReference type="InterPro" id="IPR043563">
    <property type="entry name" value="Sp110/Sp140/Sp140L-like"/>
</dbReference>
<name>A0A9W3G6N5_CAMBA</name>
<dbReference type="Gene3D" id="3.30.40.10">
    <property type="entry name" value="Zinc/RING finger domain, C3HC4 (zinc finger)"/>
    <property type="match status" value="1"/>
</dbReference>
<dbReference type="InterPro" id="IPR019786">
    <property type="entry name" value="Zinc_finger_PHD-type_CS"/>
</dbReference>
<dbReference type="InterPro" id="IPR019787">
    <property type="entry name" value="Znf_PHD-finger"/>
</dbReference>
<keyword evidence="1" id="KW-0479">Metal-binding</keyword>
<evidence type="ECO:0000259" key="5">
    <source>
        <dbReference type="PROSITE" id="PS50016"/>
    </source>
</evidence>
<dbReference type="SMART" id="SM00249">
    <property type="entry name" value="PHD"/>
    <property type="match status" value="1"/>
</dbReference>
<evidence type="ECO:0000256" key="3">
    <source>
        <dbReference type="ARBA" id="ARBA00022833"/>
    </source>
</evidence>
<accession>A0A9W3G6N5</accession>
<evidence type="ECO:0000313" key="6">
    <source>
        <dbReference type="RefSeq" id="XP_045373337.1"/>
    </source>
</evidence>
<dbReference type="InterPro" id="IPR013083">
    <property type="entry name" value="Znf_RING/FYVE/PHD"/>
</dbReference>
<dbReference type="SUPFAM" id="SSF57903">
    <property type="entry name" value="FYVE/PHD zinc finger"/>
    <property type="match status" value="1"/>
</dbReference>
<gene>
    <name evidence="6" type="primary">LOC123617139</name>
</gene>
<dbReference type="AlphaFoldDB" id="A0A9W3G6N5"/>
<sequence>MIKTLTKVENSNECEVCHGKGALFSCDTCSRIFHEKCHIQPKDAGRNPWSCNFCKIKALQERYSESQPCHQESEVLKRKMLPEEQLDKEKFIRLGLHLEARFENDFTDIFVIQEISTNSIQFEPHPIFFMT</sequence>
<dbReference type="PROSITE" id="PS01359">
    <property type="entry name" value="ZF_PHD_1"/>
    <property type="match status" value="1"/>
</dbReference>
<feature type="domain" description="PHD-type" evidence="5">
    <location>
        <begin position="11"/>
        <end position="57"/>
    </location>
</feature>
<dbReference type="InterPro" id="IPR011011">
    <property type="entry name" value="Znf_FYVE_PHD"/>
</dbReference>
<dbReference type="InterPro" id="IPR001965">
    <property type="entry name" value="Znf_PHD"/>
</dbReference>
<evidence type="ECO:0000256" key="4">
    <source>
        <dbReference type="PROSITE-ProRule" id="PRU00146"/>
    </source>
</evidence>
<dbReference type="PROSITE" id="PS50016">
    <property type="entry name" value="ZF_PHD_2"/>
    <property type="match status" value="1"/>
</dbReference>
<dbReference type="GO" id="GO:0000981">
    <property type="term" value="F:DNA-binding transcription factor activity, RNA polymerase II-specific"/>
    <property type="evidence" value="ECO:0007669"/>
    <property type="project" value="TreeGrafter"/>
</dbReference>
<keyword evidence="2 4" id="KW-0863">Zinc-finger</keyword>
<dbReference type="RefSeq" id="XP_045373337.1">
    <property type="nucleotide sequence ID" value="XM_045517381.1"/>
</dbReference>
<evidence type="ECO:0000256" key="1">
    <source>
        <dbReference type="ARBA" id="ARBA00022723"/>
    </source>
</evidence>
<keyword evidence="3" id="KW-0862">Zinc</keyword>
<dbReference type="GO" id="GO:0008270">
    <property type="term" value="F:zinc ion binding"/>
    <property type="evidence" value="ECO:0007669"/>
    <property type="project" value="UniProtKB-KW"/>
</dbReference>
<dbReference type="PANTHER" id="PTHR46386">
    <property type="entry name" value="NUCLEAR BODY PROTEIN SP140"/>
    <property type="match status" value="1"/>
</dbReference>
<reference evidence="6" key="1">
    <citation type="submission" date="2025-08" db="UniProtKB">
        <authorList>
            <consortium name="RefSeq"/>
        </authorList>
    </citation>
    <scope>IDENTIFICATION</scope>
    <source>
        <tissue evidence="6">Blood</tissue>
    </source>
</reference>
<protein>
    <submittedName>
        <fullName evidence="6">Nuclear body protein SP140-like protein</fullName>
    </submittedName>
</protein>
<proteinExistence type="predicted"/>
<dbReference type="Pfam" id="PF00628">
    <property type="entry name" value="PHD"/>
    <property type="match status" value="1"/>
</dbReference>
<dbReference type="GO" id="GO:0005634">
    <property type="term" value="C:nucleus"/>
    <property type="evidence" value="ECO:0007669"/>
    <property type="project" value="TreeGrafter"/>
</dbReference>